<organism evidence="8 9">
    <name type="scientific">Diatraea saccharalis</name>
    <name type="common">sugarcane borer</name>
    <dbReference type="NCBI Taxonomy" id="40085"/>
    <lineage>
        <taxon>Eukaryota</taxon>
        <taxon>Metazoa</taxon>
        <taxon>Ecdysozoa</taxon>
        <taxon>Arthropoda</taxon>
        <taxon>Hexapoda</taxon>
        <taxon>Insecta</taxon>
        <taxon>Pterygota</taxon>
        <taxon>Neoptera</taxon>
        <taxon>Endopterygota</taxon>
        <taxon>Lepidoptera</taxon>
        <taxon>Glossata</taxon>
        <taxon>Ditrysia</taxon>
        <taxon>Pyraloidea</taxon>
        <taxon>Crambidae</taxon>
        <taxon>Crambinae</taxon>
        <taxon>Diatraea</taxon>
    </lineage>
</organism>
<dbReference type="SUPFAM" id="SSF53474">
    <property type="entry name" value="alpha/beta-Hydrolases"/>
    <property type="match status" value="1"/>
</dbReference>
<evidence type="ECO:0000256" key="2">
    <source>
        <dbReference type="ARBA" id="ARBA00022487"/>
    </source>
</evidence>
<dbReference type="InterPro" id="IPR019819">
    <property type="entry name" value="Carboxylesterase_B_CS"/>
</dbReference>
<proteinExistence type="inferred from homology"/>
<evidence type="ECO:0000259" key="7">
    <source>
        <dbReference type="Pfam" id="PF00135"/>
    </source>
</evidence>
<gene>
    <name evidence="8" type="ORF">DIATSA_LOCUS5516</name>
</gene>
<dbReference type="PROSITE" id="PS00941">
    <property type="entry name" value="CARBOXYLESTERASE_B_2"/>
    <property type="match status" value="1"/>
</dbReference>
<dbReference type="GO" id="GO:0052689">
    <property type="term" value="F:carboxylic ester hydrolase activity"/>
    <property type="evidence" value="ECO:0007669"/>
    <property type="project" value="UniProtKB-KW"/>
</dbReference>
<dbReference type="InterPro" id="IPR002018">
    <property type="entry name" value="CarbesteraseB"/>
</dbReference>
<dbReference type="EC" id="3.1.1.-" evidence="6"/>
<name>A0A9N9R1I5_9NEOP</name>
<evidence type="ECO:0000256" key="3">
    <source>
        <dbReference type="ARBA" id="ARBA00022801"/>
    </source>
</evidence>
<evidence type="ECO:0000256" key="1">
    <source>
        <dbReference type="ARBA" id="ARBA00005964"/>
    </source>
</evidence>
<dbReference type="AlphaFoldDB" id="A0A9N9R1I5"/>
<accession>A0A9N9R1I5</accession>
<dbReference type="PANTHER" id="PTHR43142:SF1">
    <property type="entry name" value="CARBOXYLIC ESTER HYDROLASE"/>
    <property type="match status" value="1"/>
</dbReference>
<evidence type="ECO:0000313" key="9">
    <source>
        <dbReference type="Proteomes" id="UP001153714"/>
    </source>
</evidence>
<protein>
    <recommendedName>
        <fullName evidence="6">Carboxylic ester hydrolase</fullName>
        <ecNumber evidence="6">3.1.1.-</ecNumber>
    </recommendedName>
</protein>
<reference evidence="8" key="2">
    <citation type="submission" date="2022-10" db="EMBL/GenBank/DDBJ databases">
        <authorList>
            <consortium name="ENA_rothamsted_submissions"/>
            <consortium name="culmorum"/>
            <person name="King R."/>
        </authorList>
    </citation>
    <scope>NUCLEOTIDE SEQUENCE</scope>
</reference>
<dbReference type="Proteomes" id="UP001153714">
    <property type="component" value="Chromosome 18"/>
</dbReference>
<keyword evidence="5" id="KW-0325">Glycoprotein</keyword>
<evidence type="ECO:0000313" key="8">
    <source>
        <dbReference type="EMBL" id="CAG9787647.1"/>
    </source>
</evidence>
<evidence type="ECO:0000256" key="6">
    <source>
        <dbReference type="RuleBase" id="RU361235"/>
    </source>
</evidence>
<dbReference type="InterPro" id="IPR029058">
    <property type="entry name" value="AB_hydrolase_fold"/>
</dbReference>
<evidence type="ECO:0000256" key="5">
    <source>
        <dbReference type="ARBA" id="ARBA00023180"/>
    </source>
</evidence>
<comment type="similarity">
    <text evidence="1 6">Belongs to the type-B carboxylesterase/lipase family.</text>
</comment>
<dbReference type="InterPro" id="IPR019826">
    <property type="entry name" value="Carboxylesterase_B_AS"/>
</dbReference>
<dbReference type="OrthoDB" id="19653at2759"/>
<sequence length="542" mass="61802">MVQVKVTEGILEGELVNNDLAGNFYSFKGIPYATPPLGDLRFKAPHPPKPWQGVRNAFNHGPQCPQHNVITKQVEPGSEDCLYLNVYTPVINTSVLLPVMIWIHGGSFCCGNGNDDVYGPEFLIRHGVILVTLNYRLEVLGFLCLDTEDVPGNAGVKDQVAAMRWVKKNISVFGGDPNNITIFGQSSGGACITYHCVSPMTKGLFKRAIAESGTMLNWWAHSYKPRDRAIALARKLGCTSEDDKELYEFFKKQPWENLVGIQVPLTWKEKEVAINLIEFSVVSEKHFPNEELFFTGDVIEALKNNIHKGIELIVGFNEDDGFISFALSHDIERTIELANNDESYFTPIAFGRCYTKDELIDVGNKIKEKYTRGEKISKQNLTPLANFYSMEAYKFEIMQFAKYFSVCNKTYVYEFSCMSERNFFAKLFGVSHYFARNIVCHNDDIAYLFPIKSVSQKISKTSNTYNLIYRMTSLWTNFAKNGNPTPDIKLGCNWRPFNAKTQSCLNIGNEMVRSVAPYKEEMEFWEQLYVKYFPNKLYRPVK</sequence>
<keyword evidence="3 6" id="KW-0378">Hydrolase</keyword>
<dbReference type="Gene3D" id="3.40.50.1820">
    <property type="entry name" value="alpha/beta hydrolase"/>
    <property type="match status" value="1"/>
</dbReference>
<evidence type="ECO:0000256" key="4">
    <source>
        <dbReference type="ARBA" id="ARBA00023157"/>
    </source>
</evidence>
<keyword evidence="9" id="KW-1185">Reference proteome</keyword>
<keyword evidence="4" id="KW-1015">Disulfide bond</keyword>
<keyword evidence="2" id="KW-0719">Serine esterase</keyword>
<dbReference type="EMBL" id="OU893349">
    <property type="protein sequence ID" value="CAG9787647.1"/>
    <property type="molecule type" value="Genomic_DNA"/>
</dbReference>
<feature type="domain" description="Carboxylesterase type B" evidence="7">
    <location>
        <begin position="3"/>
        <end position="525"/>
    </location>
</feature>
<dbReference type="PROSITE" id="PS00122">
    <property type="entry name" value="CARBOXYLESTERASE_B_1"/>
    <property type="match status" value="1"/>
</dbReference>
<dbReference type="Pfam" id="PF00135">
    <property type="entry name" value="COesterase"/>
    <property type="match status" value="1"/>
</dbReference>
<reference evidence="8" key="1">
    <citation type="submission" date="2021-12" db="EMBL/GenBank/DDBJ databases">
        <authorList>
            <person name="King R."/>
        </authorList>
    </citation>
    <scope>NUCLEOTIDE SEQUENCE</scope>
</reference>
<dbReference type="PANTHER" id="PTHR43142">
    <property type="entry name" value="CARBOXYLIC ESTER HYDROLASE"/>
    <property type="match status" value="1"/>
</dbReference>